<dbReference type="HOGENOM" id="CLU_069350_1_0_0"/>
<dbReference type="Gene3D" id="2.70.180.20">
    <property type="match status" value="1"/>
</dbReference>
<dbReference type="PANTHER" id="PTHR38814">
    <property type="entry name" value="ENDONUCLEASE NUCS"/>
    <property type="match status" value="1"/>
</dbReference>
<dbReference type="AlphaFoldDB" id="F2NPI5"/>
<sequence>MRVYVPDDLCPATLQAFIQTHRAATRVVQLAGRVTVLYTGRAASLSQDGEFLMLLKADGSLQLHGPRLVKPTNWQPRTDALHLECTEAGLRLTAIRYRPDELLEITWSAVHHATAFEMEEATVWLEGTEAQLRARLAANPSVIEPGLTILEEELPVGVGGVDLYALDREGRYVIIELKRGKATQEAVHQLRRYVDQVQAQLDRPVRGILAAPSITRPARRALETAGLEYAEIQALPTEPEPDPQPPLF</sequence>
<evidence type="ECO:0000313" key="9">
    <source>
        <dbReference type="EMBL" id="AEB12486.1"/>
    </source>
</evidence>
<keyword evidence="2 6" id="KW-0540">Nuclease</keyword>
<dbReference type="Pfam" id="PF21003">
    <property type="entry name" value="NucS_N"/>
    <property type="match status" value="1"/>
</dbReference>
<dbReference type="eggNOG" id="COG1637">
    <property type="taxonomic scope" value="Bacteria"/>
</dbReference>
<dbReference type="EC" id="3.1.-.-" evidence="6"/>
<keyword evidence="1 6" id="KW-0963">Cytoplasm</keyword>
<name>F2NPI5_MARHT</name>
<dbReference type="OrthoDB" id="3344925at2"/>
<evidence type="ECO:0000256" key="5">
    <source>
        <dbReference type="ARBA" id="ARBA00023125"/>
    </source>
</evidence>
<accession>F2NPI5</accession>
<evidence type="ECO:0000256" key="4">
    <source>
        <dbReference type="ARBA" id="ARBA00022801"/>
    </source>
</evidence>
<dbReference type="PANTHER" id="PTHR38814:SF1">
    <property type="entry name" value="ENDONUCLEASE NUCS"/>
    <property type="match status" value="1"/>
</dbReference>
<comment type="subcellular location">
    <subcellularLocation>
        <location evidence="6">Cytoplasm</location>
    </subcellularLocation>
</comment>
<dbReference type="GO" id="GO:0005737">
    <property type="term" value="C:cytoplasm"/>
    <property type="evidence" value="ECO:0007669"/>
    <property type="project" value="UniProtKB-SubCell"/>
</dbReference>
<gene>
    <name evidence="6" type="primary">nucS</name>
    <name evidence="9" type="ordered locus">Marky_1751</name>
</gene>
<dbReference type="KEGG" id="mhd:Marky_1751"/>
<dbReference type="InterPro" id="IPR049173">
    <property type="entry name" value="NucS_N_sf"/>
</dbReference>
<dbReference type="HAMAP" id="MF_00722">
    <property type="entry name" value="NucS"/>
    <property type="match status" value="1"/>
</dbReference>
<dbReference type="InterPro" id="IPR002793">
    <property type="entry name" value="Endonuclease_NucS"/>
</dbReference>
<dbReference type="NCBIfam" id="NF003270">
    <property type="entry name" value="PRK04247.1"/>
    <property type="match status" value="1"/>
</dbReference>
<dbReference type="InterPro" id="IPR011856">
    <property type="entry name" value="tRNA_endonuc-like_dom_sf"/>
</dbReference>
<keyword evidence="5 6" id="KW-0238">DNA-binding</keyword>
<feature type="domain" description="Endonuclease NucS C-terminal" evidence="7">
    <location>
        <begin position="129"/>
        <end position="233"/>
    </location>
</feature>
<dbReference type="GO" id="GO:0003677">
    <property type="term" value="F:DNA binding"/>
    <property type="evidence" value="ECO:0007669"/>
    <property type="project" value="UniProtKB-KW"/>
</dbReference>
<evidence type="ECO:0000256" key="6">
    <source>
        <dbReference type="HAMAP-Rule" id="MF_00722"/>
    </source>
</evidence>
<dbReference type="Gene3D" id="3.40.1350.10">
    <property type="match status" value="1"/>
</dbReference>
<evidence type="ECO:0000313" key="10">
    <source>
        <dbReference type="Proteomes" id="UP000007030"/>
    </source>
</evidence>
<dbReference type="InterPro" id="IPR048301">
    <property type="entry name" value="NucS_C"/>
</dbReference>
<feature type="domain" description="Endonuclease NucS N-terminal PH-like" evidence="8">
    <location>
        <begin position="27"/>
        <end position="120"/>
    </location>
</feature>
<evidence type="ECO:0000259" key="7">
    <source>
        <dbReference type="Pfam" id="PF01939"/>
    </source>
</evidence>
<evidence type="ECO:0000256" key="1">
    <source>
        <dbReference type="ARBA" id="ARBA00022490"/>
    </source>
</evidence>
<dbReference type="GO" id="GO:0000014">
    <property type="term" value="F:single-stranded DNA endodeoxyribonuclease activity"/>
    <property type="evidence" value="ECO:0007669"/>
    <property type="project" value="UniProtKB-UniRule"/>
</dbReference>
<evidence type="ECO:0000256" key="2">
    <source>
        <dbReference type="ARBA" id="ARBA00022722"/>
    </source>
</evidence>
<keyword evidence="3 6" id="KW-0255">Endonuclease</keyword>
<keyword evidence="10" id="KW-1185">Reference proteome</keyword>
<keyword evidence="4 6" id="KW-0378">Hydrolase</keyword>
<dbReference type="CDD" id="cd22341">
    <property type="entry name" value="NucS-like"/>
    <property type="match status" value="1"/>
</dbReference>
<protein>
    <recommendedName>
        <fullName evidence="6">Endonuclease NucS</fullName>
        <ecNumber evidence="6">3.1.-.-</ecNumber>
    </recommendedName>
</protein>
<reference evidence="9 10" key="1">
    <citation type="journal article" date="2012" name="Stand. Genomic Sci.">
        <title>Complete genome sequence of the aerobic, heterotroph Marinithermus hydrothermalis type strain (T1(T)) from a deep-sea hydrothermal vent chimney.</title>
        <authorList>
            <person name="Copeland A."/>
            <person name="Gu W."/>
            <person name="Yasawong M."/>
            <person name="Lapidus A."/>
            <person name="Lucas S."/>
            <person name="Deshpande S."/>
            <person name="Pagani I."/>
            <person name="Tapia R."/>
            <person name="Cheng J.F."/>
            <person name="Goodwin L.A."/>
            <person name="Pitluck S."/>
            <person name="Liolios K."/>
            <person name="Ivanova N."/>
            <person name="Mavromatis K."/>
            <person name="Mikhailova N."/>
            <person name="Pati A."/>
            <person name="Chen A."/>
            <person name="Palaniappan K."/>
            <person name="Land M."/>
            <person name="Pan C."/>
            <person name="Brambilla E.M."/>
            <person name="Rohde M."/>
            <person name="Tindall B.J."/>
            <person name="Sikorski J."/>
            <person name="Goker M."/>
            <person name="Detter J.C."/>
            <person name="Bristow J."/>
            <person name="Eisen J.A."/>
            <person name="Markowitz V."/>
            <person name="Hugenholtz P."/>
            <person name="Kyrpides N.C."/>
            <person name="Klenk H.P."/>
            <person name="Woyke T."/>
        </authorList>
    </citation>
    <scope>NUCLEOTIDE SEQUENCE [LARGE SCALE GENOMIC DNA]</scope>
    <source>
        <strain evidence="10">DSM 14884 / JCM 11576 / T1</strain>
    </source>
</reference>
<evidence type="ECO:0000256" key="3">
    <source>
        <dbReference type="ARBA" id="ARBA00022759"/>
    </source>
</evidence>
<comment type="function">
    <text evidence="6">Cleaves both 3' and 5' ssDNA extremities of branched DNA structures.</text>
</comment>
<comment type="similarity">
    <text evidence="6">Belongs to the NucS endonuclease family.</text>
</comment>
<organism evidence="9 10">
    <name type="scientific">Marinithermus hydrothermalis (strain DSM 14884 / JCM 11576 / T1)</name>
    <dbReference type="NCBI Taxonomy" id="869210"/>
    <lineage>
        <taxon>Bacteria</taxon>
        <taxon>Thermotogati</taxon>
        <taxon>Deinococcota</taxon>
        <taxon>Deinococci</taxon>
        <taxon>Thermales</taxon>
        <taxon>Thermaceae</taxon>
        <taxon>Marinithermus</taxon>
    </lineage>
</organism>
<evidence type="ECO:0000259" key="8">
    <source>
        <dbReference type="Pfam" id="PF21003"/>
    </source>
</evidence>
<proteinExistence type="inferred from homology"/>
<dbReference type="STRING" id="869210.Marky_1751"/>
<dbReference type="Proteomes" id="UP000007030">
    <property type="component" value="Chromosome"/>
</dbReference>
<dbReference type="Pfam" id="PF01939">
    <property type="entry name" value="NucS_C"/>
    <property type="match status" value="1"/>
</dbReference>
<dbReference type="RefSeq" id="WP_013704532.1">
    <property type="nucleotide sequence ID" value="NC_015387.1"/>
</dbReference>
<dbReference type="EMBL" id="CP002630">
    <property type="protein sequence ID" value="AEB12486.1"/>
    <property type="molecule type" value="Genomic_DNA"/>
</dbReference>
<dbReference type="InterPro" id="IPR048302">
    <property type="entry name" value="NucS_N"/>
</dbReference>